<protein>
    <recommendedName>
        <fullName evidence="6">Carbohydrate kinase PfkB domain-containing protein</fullName>
    </recommendedName>
</protein>
<feature type="domain" description="Carbohydrate kinase PfkB" evidence="6">
    <location>
        <begin position="48"/>
        <end position="386"/>
    </location>
</feature>
<reference evidence="7" key="1">
    <citation type="submission" date="2023-08" db="EMBL/GenBank/DDBJ databases">
        <authorList>
            <person name="Audoor S."/>
            <person name="Bilcke G."/>
        </authorList>
    </citation>
    <scope>NUCLEOTIDE SEQUENCE</scope>
</reference>
<sequence>MCHQLSLAFTSTQNRLRTSRAFRRIDPTAESRPHTKTITSLCLSPDVKVLTVGDALLDCIANDDARGFTVEEMVEAKKWTAFPGGAPANVATACCKLGTKAAYIGCLGQDEDGDKLEALLKETGVDTSLVQRDESMPTRRVMVTRSMEGDREFGGFYEGRDADGFADCNLDLPQDDDDDAPLFANIDWVVSSTLSLAFPQSGAAVREIVRNALEQGARLYVDVNWRPVFWPDTPQGVARSEIWEFCQQAKIVKMTDEEAEWLMPGVTPEMALADPQKIHQLFFPDAFALLVTAGEKGAAYSFFLNDGTCSGKIEPFSVPVVETTGAGDAFSAGFLHALSKAMKDSPGFFYSCNAQKKKEIHELIKFAAAVGALTCTNEGAIAAQPTYEQVQAFLNNPIEVDAEIVNKI</sequence>
<comment type="similarity">
    <text evidence="1">Belongs to the carbohydrate kinase PfkB family.</text>
</comment>
<evidence type="ECO:0000313" key="7">
    <source>
        <dbReference type="EMBL" id="CAJ1948911.1"/>
    </source>
</evidence>
<evidence type="ECO:0000256" key="3">
    <source>
        <dbReference type="ARBA" id="ARBA00022741"/>
    </source>
</evidence>
<dbReference type="InterPro" id="IPR002173">
    <property type="entry name" value="Carboh/pur_kinase_PfkB_CS"/>
</dbReference>
<dbReference type="PROSITE" id="PS00583">
    <property type="entry name" value="PFKB_KINASES_1"/>
    <property type="match status" value="1"/>
</dbReference>
<dbReference type="EMBL" id="CAKOGP040001758">
    <property type="protein sequence ID" value="CAJ1948911.1"/>
    <property type="molecule type" value="Genomic_DNA"/>
</dbReference>
<dbReference type="PANTHER" id="PTHR43085:SF1">
    <property type="entry name" value="PSEUDOURIDINE KINASE-RELATED"/>
    <property type="match status" value="1"/>
</dbReference>
<evidence type="ECO:0000313" key="8">
    <source>
        <dbReference type="Proteomes" id="UP001295423"/>
    </source>
</evidence>
<proteinExistence type="inferred from homology"/>
<dbReference type="Proteomes" id="UP001295423">
    <property type="component" value="Unassembled WGS sequence"/>
</dbReference>
<dbReference type="AlphaFoldDB" id="A0AAD2FQ84"/>
<dbReference type="Gene3D" id="3.40.1190.20">
    <property type="match status" value="1"/>
</dbReference>
<dbReference type="InterPro" id="IPR029056">
    <property type="entry name" value="Ribokinase-like"/>
</dbReference>
<organism evidence="7 8">
    <name type="scientific">Cylindrotheca closterium</name>
    <dbReference type="NCBI Taxonomy" id="2856"/>
    <lineage>
        <taxon>Eukaryota</taxon>
        <taxon>Sar</taxon>
        <taxon>Stramenopiles</taxon>
        <taxon>Ochrophyta</taxon>
        <taxon>Bacillariophyta</taxon>
        <taxon>Bacillariophyceae</taxon>
        <taxon>Bacillariophycidae</taxon>
        <taxon>Bacillariales</taxon>
        <taxon>Bacillariaceae</taxon>
        <taxon>Cylindrotheca</taxon>
    </lineage>
</organism>
<keyword evidence="4" id="KW-0418">Kinase</keyword>
<evidence type="ECO:0000256" key="4">
    <source>
        <dbReference type="ARBA" id="ARBA00022777"/>
    </source>
</evidence>
<dbReference type="InterPro" id="IPR011611">
    <property type="entry name" value="PfkB_dom"/>
</dbReference>
<comment type="caution">
    <text evidence="7">The sequence shown here is derived from an EMBL/GenBank/DDBJ whole genome shotgun (WGS) entry which is preliminary data.</text>
</comment>
<accession>A0AAD2FQ84</accession>
<evidence type="ECO:0000256" key="2">
    <source>
        <dbReference type="ARBA" id="ARBA00022679"/>
    </source>
</evidence>
<keyword evidence="2" id="KW-0808">Transferase</keyword>
<dbReference type="PANTHER" id="PTHR43085">
    <property type="entry name" value="HEXOKINASE FAMILY MEMBER"/>
    <property type="match status" value="1"/>
</dbReference>
<evidence type="ECO:0000259" key="6">
    <source>
        <dbReference type="Pfam" id="PF00294"/>
    </source>
</evidence>
<dbReference type="SUPFAM" id="SSF53613">
    <property type="entry name" value="Ribokinase-like"/>
    <property type="match status" value="1"/>
</dbReference>
<evidence type="ECO:0000256" key="1">
    <source>
        <dbReference type="ARBA" id="ARBA00010688"/>
    </source>
</evidence>
<gene>
    <name evidence="7" type="ORF">CYCCA115_LOCUS11831</name>
</gene>
<keyword evidence="5" id="KW-0067">ATP-binding</keyword>
<dbReference type="Pfam" id="PF00294">
    <property type="entry name" value="PfkB"/>
    <property type="match status" value="1"/>
</dbReference>
<dbReference type="GO" id="GO:0005524">
    <property type="term" value="F:ATP binding"/>
    <property type="evidence" value="ECO:0007669"/>
    <property type="project" value="UniProtKB-KW"/>
</dbReference>
<keyword evidence="8" id="KW-1185">Reference proteome</keyword>
<keyword evidence="3" id="KW-0547">Nucleotide-binding</keyword>
<dbReference type="GO" id="GO:0016301">
    <property type="term" value="F:kinase activity"/>
    <property type="evidence" value="ECO:0007669"/>
    <property type="project" value="UniProtKB-KW"/>
</dbReference>
<dbReference type="CDD" id="cd01167">
    <property type="entry name" value="bac_FRK"/>
    <property type="match status" value="1"/>
</dbReference>
<name>A0AAD2FQ84_9STRA</name>
<evidence type="ECO:0000256" key="5">
    <source>
        <dbReference type="ARBA" id="ARBA00022840"/>
    </source>
</evidence>
<dbReference type="InterPro" id="IPR050306">
    <property type="entry name" value="PfkB_Carbo_kinase"/>
</dbReference>